<dbReference type="SUPFAM" id="SSF53850">
    <property type="entry name" value="Periplasmic binding protein-like II"/>
    <property type="match status" value="1"/>
</dbReference>
<dbReference type="InterPro" id="IPR006059">
    <property type="entry name" value="SBP"/>
</dbReference>
<dbReference type="AlphaFoldDB" id="A0A4R1SBR2"/>
<sequence>MASRHFQFKMTVHCFLLLLLSLAAVLPTLATARQTRITVWSINQPVLDLTGDWIEREIRKFEAANPGIMVEHRFWENQSYKIKLKVAMFGGEGPDILFNWGGESQRIYSRAGLLYDLTRDLGRDKWGLAPGMFASHSYKGRIYGIPLFPSVEVIWYNKEIFLKHGWKTPQTWQEFLGLCERIRTAGYIPIAMGGQEPWMILYPYMYLVDRLAGSGLYPAAKARQIGFTHPDFVRAFRLLRQLARQGYLPEEVLSLNYMEATQLMIQNKAAMIFMGDWEYQRLTRQMRQDFDKWDFFPFPVLAGGKGSAQDIIGAVAGFSIKASPNSRTALKFLKFLSGKASLVESYQMTGKVVTLATPYMGENDHPQIKGIAKLLANAPALTQWWDQDLPEPVTQVLLQSLQDLLAGRCSPEEAAVAIETAYRKTSEKR</sequence>
<dbReference type="Gene3D" id="3.40.190.10">
    <property type="entry name" value="Periplasmic binding protein-like II"/>
    <property type="match status" value="2"/>
</dbReference>
<dbReference type="RefSeq" id="WP_165907708.1">
    <property type="nucleotide sequence ID" value="NZ_SLUN01000001.1"/>
</dbReference>
<feature type="chain" id="PRO_5020580184" evidence="1">
    <location>
        <begin position="33"/>
        <end position="429"/>
    </location>
</feature>
<dbReference type="PANTHER" id="PTHR43649:SF14">
    <property type="entry name" value="BLR3389 PROTEIN"/>
    <property type="match status" value="1"/>
</dbReference>
<evidence type="ECO:0000256" key="1">
    <source>
        <dbReference type="SAM" id="SignalP"/>
    </source>
</evidence>
<evidence type="ECO:0000313" key="3">
    <source>
        <dbReference type="Proteomes" id="UP000295008"/>
    </source>
</evidence>
<evidence type="ECO:0000313" key="2">
    <source>
        <dbReference type="EMBL" id="TCL77005.1"/>
    </source>
</evidence>
<dbReference type="PANTHER" id="PTHR43649">
    <property type="entry name" value="ARABINOSE-BINDING PROTEIN-RELATED"/>
    <property type="match status" value="1"/>
</dbReference>
<feature type="signal peptide" evidence="1">
    <location>
        <begin position="1"/>
        <end position="32"/>
    </location>
</feature>
<name>A0A4R1SBR2_HYDET</name>
<gene>
    <name evidence="2" type="ORF">EDC14_1001290</name>
</gene>
<dbReference type="Proteomes" id="UP000295008">
    <property type="component" value="Unassembled WGS sequence"/>
</dbReference>
<dbReference type="Pfam" id="PF01547">
    <property type="entry name" value="SBP_bac_1"/>
    <property type="match status" value="1"/>
</dbReference>
<reference evidence="2 3" key="1">
    <citation type="submission" date="2019-03" db="EMBL/GenBank/DDBJ databases">
        <title>Genomic Encyclopedia of Type Strains, Phase IV (KMG-IV): sequencing the most valuable type-strain genomes for metagenomic binning, comparative biology and taxonomic classification.</title>
        <authorList>
            <person name="Goeker M."/>
        </authorList>
    </citation>
    <scope>NUCLEOTIDE SEQUENCE [LARGE SCALE GENOMIC DNA]</scope>
    <source>
        <strain evidence="2 3">LX-B</strain>
    </source>
</reference>
<protein>
    <submittedName>
        <fullName evidence="2">Carbohydrate ABC transporter substrate-binding protein (CUT1 family)</fullName>
    </submittedName>
</protein>
<keyword evidence="1" id="KW-0732">Signal</keyword>
<organism evidence="2 3">
    <name type="scientific">Hydrogenispora ethanolica</name>
    <dbReference type="NCBI Taxonomy" id="1082276"/>
    <lineage>
        <taxon>Bacteria</taxon>
        <taxon>Bacillati</taxon>
        <taxon>Bacillota</taxon>
        <taxon>Hydrogenispora</taxon>
    </lineage>
</organism>
<proteinExistence type="predicted"/>
<dbReference type="InterPro" id="IPR050490">
    <property type="entry name" value="Bact_solute-bd_prot1"/>
</dbReference>
<dbReference type="EMBL" id="SLUN01000001">
    <property type="protein sequence ID" value="TCL77005.1"/>
    <property type="molecule type" value="Genomic_DNA"/>
</dbReference>
<comment type="caution">
    <text evidence="2">The sequence shown here is derived from an EMBL/GenBank/DDBJ whole genome shotgun (WGS) entry which is preliminary data.</text>
</comment>
<keyword evidence="3" id="KW-1185">Reference proteome</keyword>
<accession>A0A4R1SBR2</accession>